<comment type="caution">
    <text evidence="2">The sequence shown here is derived from an EMBL/GenBank/DDBJ whole genome shotgun (WGS) entry which is preliminary data.</text>
</comment>
<feature type="transmembrane region" description="Helical" evidence="1">
    <location>
        <begin position="46"/>
        <end position="67"/>
    </location>
</feature>
<organism evidence="2">
    <name type="scientific">mine drainage metagenome</name>
    <dbReference type="NCBI Taxonomy" id="410659"/>
    <lineage>
        <taxon>unclassified sequences</taxon>
        <taxon>metagenomes</taxon>
        <taxon>ecological metagenomes</taxon>
    </lineage>
</organism>
<protein>
    <submittedName>
        <fullName evidence="2">Uncharacterized protein</fullName>
    </submittedName>
</protein>
<gene>
    <name evidence="2" type="ORF">B1B_18974</name>
</gene>
<proteinExistence type="predicted"/>
<name>T0Y8M1_9ZZZZ</name>
<keyword evidence="1" id="KW-0472">Membrane</keyword>
<evidence type="ECO:0000313" key="2">
    <source>
        <dbReference type="EMBL" id="EQD28142.1"/>
    </source>
</evidence>
<feature type="transmembrane region" description="Helical" evidence="1">
    <location>
        <begin position="79"/>
        <end position="97"/>
    </location>
</feature>
<reference evidence="2" key="2">
    <citation type="journal article" date="2014" name="ISME J.">
        <title>Microbial stratification in low pH oxic and suboxic macroscopic growths along an acid mine drainage.</title>
        <authorList>
            <person name="Mendez-Garcia C."/>
            <person name="Mesa V."/>
            <person name="Sprenger R.R."/>
            <person name="Richter M."/>
            <person name="Diez M.S."/>
            <person name="Solano J."/>
            <person name="Bargiela R."/>
            <person name="Golyshina O.V."/>
            <person name="Manteca A."/>
            <person name="Ramos J.L."/>
            <person name="Gallego J.R."/>
            <person name="Llorente I."/>
            <person name="Martins Dos Santos V.A."/>
            <person name="Jensen O.N."/>
            <person name="Pelaez A.I."/>
            <person name="Sanchez J."/>
            <person name="Ferrer M."/>
        </authorList>
    </citation>
    <scope>NUCLEOTIDE SEQUENCE</scope>
</reference>
<reference evidence="2" key="1">
    <citation type="submission" date="2013-08" db="EMBL/GenBank/DDBJ databases">
        <authorList>
            <person name="Mendez C."/>
            <person name="Richter M."/>
            <person name="Ferrer M."/>
            <person name="Sanchez J."/>
        </authorList>
    </citation>
    <scope>NUCLEOTIDE SEQUENCE</scope>
</reference>
<keyword evidence="1" id="KW-1133">Transmembrane helix</keyword>
<dbReference type="EMBL" id="AUZY01012736">
    <property type="protein sequence ID" value="EQD28142.1"/>
    <property type="molecule type" value="Genomic_DNA"/>
</dbReference>
<sequence>MFVEPEFSEREYILEEKERAKTTVFVFLLGILAGLFEGYLELIGLYYLSILIFVLMLLGLFKILPALKLRIPERNSHKFYLFMLVLLTSILFWSVALNPPVSVNTQPSLSLQQFSNSWVSVNQSGGTYVLPVGASHSSFSLRDGVYFAKAITNVSFSSPTASAILNHHYNDGFEYMNVTGLSNGSS</sequence>
<feature type="non-terminal residue" evidence="2">
    <location>
        <position position="186"/>
    </location>
</feature>
<accession>T0Y8M1</accession>
<dbReference type="AlphaFoldDB" id="T0Y8M1"/>
<evidence type="ECO:0000256" key="1">
    <source>
        <dbReference type="SAM" id="Phobius"/>
    </source>
</evidence>
<keyword evidence="1" id="KW-0812">Transmembrane</keyword>
<feature type="transmembrane region" description="Helical" evidence="1">
    <location>
        <begin position="20"/>
        <end position="40"/>
    </location>
</feature>